<evidence type="ECO:0000313" key="8">
    <source>
        <dbReference type="EMBL" id="TKZ21235.1"/>
    </source>
</evidence>
<evidence type="ECO:0000313" key="9">
    <source>
        <dbReference type="Proteomes" id="UP000306575"/>
    </source>
</evidence>
<name>A0A4U7N5V2_9RHOB</name>
<accession>A0A4U7N5V2</accession>
<feature type="transmembrane region" description="Helical" evidence="6">
    <location>
        <begin position="168"/>
        <end position="188"/>
    </location>
</feature>
<dbReference type="GO" id="GO:0140115">
    <property type="term" value="P:export across plasma membrane"/>
    <property type="evidence" value="ECO:0007669"/>
    <property type="project" value="UniProtKB-ARBA"/>
</dbReference>
<gene>
    <name evidence="8" type="ORF">FAP39_07395</name>
</gene>
<dbReference type="InterPro" id="IPR020846">
    <property type="entry name" value="MFS_dom"/>
</dbReference>
<feature type="transmembrane region" description="Helical" evidence="6">
    <location>
        <begin position="137"/>
        <end position="162"/>
    </location>
</feature>
<dbReference type="InterPro" id="IPR036259">
    <property type="entry name" value="MFS_trans_sf"/>
</dbReference>
<dbReference type="Pfam" id="PF07690">
    <property type="entry name" value="MFS_1"/>
    <property type="match status" value="1"/>
</dbReference>
<dbReference type="Proteomes" id="UP000306575">
    <property type="component" value="Unassembled WGS sequence"/>
</dbReference>
<evidence type="ECO:0000256" key="2">
    <source>
        <dbReference type="ARBA" id="ARBA00022448"/>
    </source>
</evidence>
<feature type="domain" description="Major facilitator superfamily (MFS) profile" evidence="7">
    <location>
        <begin position="12"/>
        <end position="401"/>
    </location>
</feature>
<evidence type="ECO:0000256" key="1">
    <source>
        <dbReference type="ARBA" id="ARBA00004141"/>
    </source>
</evidence>
<protein>
    <submittedName>
        <fullName evidence="8">Multidrug effflux MFS transporter</fullName>
    </submittedName>
</protein>
<feature type="transmembrane region" description="Helical" evidence="6">
    <location>
        <begin position="344"/>
        <end position="368"/>
    </location>
</feature>
<dbReference type="PROSITE" id="PS00216">
    <property type="entry name" value="SUGAR_TRANSPORT_1"/>
    <property type="match status" value="1"/>
</dbReference>
<feature type="transmembrane region" description="Helical" evidence="6">
    <location>
        <begin position="104"/>
        <end position="125"/>
    </location>
</feature>
<keyword evidence="4 6" id="KW-1133">Transmembrane helix</keyword>
<dbReference type="AlphaFoldDB" id="A0A4U7N5V2"/>
<feature type="transmembrane region" description="Helical" evidence="6">
    <location>
        <begin position="310"/>
        <end position="332"/>
    </location>
</feature>
<dbReference type="OrthoDB" id="9800416at2"/>
<dbReference type="CDD" id="cd17320">
    <property type="entry name" value="MFS_MdfA_MDR_like"/>
    <property type="match status" value="1"/>
</dbReference>
<feature type="transmembrane region" description="Helical" evidence="6">
    <location>
        <begin position="374"/>
        <end position="395"/>
    </location>
</feature>
<dbReference type="RefSeq" id="WP_138015756.1">
    <property type="nucleotide sequence ID" value="NZ_SULI01000006.1"/>
</dbReference>
<feature type="transmembrane region" description="Helical" evidence="6">
    <location>
        <begin position="49"/>
        <end position="67"/>
    </location>
</feature>
<dbReference type="PROSITE" id="PS50850">
    <property type="entry name" value="MFS"/>
    <property type="match status" value="1"/>
</dbReference>
<evidence type="ECO:0000256" key="4">
    <source>
        <dbReference type="ARBA" id="ARBA00022989"/>
    </source>
</evidence>
<dbReference type="Gene3D" id="1.20.1720.10">
    <property type="entry name" value="Multidrug resistance protein D"/>
    <property type="match status" value="1"/>
</dbReference>
<dbReference type="EMBL" id="SULI01000006">
    <property type="protein sequence ID" value="TKZ21235.1"/>
    <property type="molecule type" value="Genomic_DNA"/>
</dbReference>
<feature type="transmembrane region" description="Helical" evidence="6">
    <location>
        <begin position="281"/>
        <end position="304"/>
    </location>
</feature>
<evidence type="ECO:0000256" key="5">
    <source>
        <dbReference type="ARBA" id="ARBA00023136"/>
    </source>
</evidence>
<feature type="transmembrane region" description="Helical" evidence="6">
    <location>
        <begin position="12"/>
        <end position="37"/>
    </location>
</feature>
<dbReference type="PANTHER" id="PTHR23502:SF132">
    <property type="entry name" value="POLYAMINE TRANSPORTER 2-RELATED"/>
    <property type="match status" value="1"/>
</dbReference>
<proteinExistence type="predicted"/>
<organism evidence="8 9">
    <name type="scientific">Shimia litoralis</name>
    <dbReference type="NCBI Taxonomy" id="420403"/>
    <lineage>
        <taxon>Bacteria</taxon>
        <taxon>Pseudomonadati</taxon>
        <taxon>Pseudomonadota</taxon>
        <taxon>Alphaproteobacteria</taxon>
        <taxon>Rhodobacterales</taxon>
        <taxon>Roseobacteraceae</taxon>
    </lineage>
</organism>
<dbReference type="GO" id="GO:0005886">
    <property type="term" value="C:plasma membrane"/>
    <property type="evidence" value="ECO:0007669"/>
    <property type="project" value="TreeGrafter"/>
</dbReference>
<dbReference type="GO" id="GO:0022857">
    <property type="term" value="F:transmembrane transporter activity"/>
    <property type="evidence" value="ECO:0007669"/>
    <property type="project" value="InterPro"/>
</dbReference>
<reference evidence="8 9" key="1">
    <citation type="submission" date="2019-04" db="EMBL/GenBank/DDBJ databases">
        <title>Genome sequence of Pelagicola litoralis CL-ES2.</title>
        <authorList>
            <person name="Cao J."/>
        </authorList>
    </citation>
    <scope>NUCLEOTIDE SEQUENCE [LARGE SCALE GENOMIC DNA]</scope>
    <source>
        <strain evidence="8 9">CL-ES2</strain>
    </source>
</reference>
<evidence type="ECO:0000256" key="3">
    <source>
        <dbReference type="ARBA" id="ARBA00022692"/>
    </source>
</evidence>
<comment type="caution">
    <text evidence="8">The sequence shown here is derived from an EMBL/GenBank/DDBJ whole genome shotgun (WGS) entry which is preliminary data.</text>
</comment>
<keyword evidence="5 6" id="KW-0472">Membrane</keyword>
<keyword evidence="9" id="KW-1185">Reference proteome</keyword>
<evidence type="ECO:0000259" key="7">
    <source>
        <dbReference type="PROSITE" id="PS50850"/>
    </source>
</evidence>
<keyword evidence="3 6" id="KW-0812">Transmembrane</keyword>
<sequence>MTQKLAISRTEFVALCAMMFATIAFSIDAMLPALPTIGQELSPNDLNKAQLIVTSFVLGMGLGTFFTGPLSDHFGRKPVLMGGALVYSICAFVGWFSQSLEMVLLARFFQGVGAAGPRIVTMAMIRDLFSGREMARIVSFAMMIFTIVPAIAPSLGAVIIAFAGWRGVFISFIVFSVISVLWIGLRLPEPLPETQRRRFGLTQLTDGIIEMWRMPTVRVTVIVQALCFAGLFGMISSVQQVYDTTFGRAETFPLWFGAIALVSGSASLLNASLVMRLGMRFLITFSLGMQIVFCALMLLCALILPMGNLLFAAFVIWQTSVFFMVGMTLGNLNSIAMEPLGHMAGTAASVMGAFATILGGAMAIPIGLAFDGTVVPLAFGIGAACTIAFGLMLYMKRIEEFEGRP</sequence>
<feature type="transmembrane region" description="Helical" evidence="6">
    <location>
        <begin position="254"/>
        <end position="274"/>
    </location>
</feature>
<dbReference type="InterPro" id="IPR005829">
    <property type="entry name" value="Sugar_transporter_CS"/>
</dbReference>
<feature type="transmembrane region" description="Helical" evidence="6">
    <location>
        <begin position="79"/>
        <end position="98"/>
    </location>
</feature>
<comment type="subcellular location">
    <subcellularLocation>
        <location evidence="1">Membrane</location>
        <topology evidence="1">Multi-pass membrane protein</topology>
    </subcellularLocation>
</comment>
<dbReference type="SUPFAM" id="SSF103473">
    <property type="entry name" value="MFS general substrate transporter"/>
    <property type="match status" value="1"/>
</dbReference>
<feature type="transmembrane region" description="Helical" evidence="6">
    <location>
        <begin position="221"/>
        <end position="242"/>
    </location>
</feature>
<keyword evidence="2" id="KW-0813">Transport</keyword>
<dbReference type="PANTHER" id="PTHR23502">
    <property type="entry name" value="MAJOR FACILITATOR SUPERFAMILY"/>
    <property type="match status" value="1"/>
</dbReference>
<evidence type="ECO:0000256" key="6">
    <source>
        <dbReference type="SAM" id="Phobius"/>
    </source>
</evidence>
<dbReference type="InterPro" id="IPR011701">
    <property type="entry name" value="MFS"/>
</dbReference>
<dbReference type="GO" id="GO:0042908">
    <property type="term" value="P:xenobiotic transport"/>
    <property type="evidence" value="ECO:0007669"/>
    <property type="project" value="UniProtKB-ARBA"/>
</dbReference>